<organism evidence="2 3">
    <name type="scientific">Nocardioides immobilis</name>
    <dbReference type="NCBI Taxonomy" id="2049295"/>
    <lineage>
        <taxon>Bacteria</taxon>
        <taxon>Bacillati</taxon>
        <taxon>Actinomycetota</taxon>
        <taxon>Actinomycetes</taxon>
        <taxon>Propionibacteriales</taxon>
        <taxon>Nocardioidaceae</taxon>
        <taxon>Nocardioides</taxon>
    </lineage>
</organism>
<proteinExistence type="predicted"/>
<dbReference type="PROSITE" id="PS51186">
    <property type="entry name" value="GNAT"/>
    <property type="match status" value="1"/>
</dbReference>
<gene>
    <name evidence="2" type="ORF">D0Z08_29395</name>
</gene>
<reference evidence="2 3" key="1">
    <citation type="submission" date="2018-09" db="EMBL/GenBank/DDBJ databases">
        <title>Genome sequencing of Nocardioides immobilis CCTCC AB 2017083 for comparison to Nocardioides silvaticus.</title>
        <authorList>
            <person name="Li C."/>
            <person name="Wang G."/>
        </authorList>
    </citation>
    <scope>NUCLEOTIDE SEQUENCE [LARGE SCALE GENOMIC DNA]</scope>
    <source>
        <strain evidence="2 3">CCTCC AB 2017083</strain>
    </source>
</reference>
<dbReference type="RefSeq" id="WP_118928844.1">
    <property type="nucleotide sequence ID" value="NZ_QXGH01000045.1"/>
</dbReference>
<dbReference type="AlphaFoldDB" id="A0A417XTF5"/>
<dbReference type="Gene3D" id="3.40.630.30">
    <property type="match status" value="1"/>
</dbReference>
<keyword evidence="3" id="KW-1185">Reference proteome</keyword>
<comment type="caution">
    <text evidence="2">The sequence shown here is derived from an EMBL/GenBank/DDBJ whole genome shotgun (WGS) entry which is preliminary data.</text>
</comment>
<dbReference type="EMBL" id="QXGH01000045">
    <property type="protein sequence ID" value="RHW23531.1"/>
    <property type="molecule type" value="Genomic_DNA"/>
</dbReference>
<evidence type="ECO:0000313" key="3">
    <source>
        <dbReference type="Proteomes" id="UP000283644"/>
    </source>
</evidence>
<dbReference type="GO" id="GO:0016747">
    <property type="term" value="F:acyltransferase activity, transferring groups other than amino-acyl groups"/>
    <property type="evidence" value="ECO:0007669"/>
    <property type="project" value="InterPro"/>
</dbReference>
<dbReference type="Pfam" id="PF13302">
    <property type="entry name" value="Acetyltransf_3"/>
    <property type="match status" value="1"/>
</dbReference>
<dbReference type="PANTHER" id="PTHR39173">
    <property type="entry name" value="ACETYLTRANSFERASE"/>
    <property type="match status" value="1"/>
</dbReference>
<dbReference type="CDD" id="cd04301">
    <property type="entry name" value="NAT_SF"/>
    <property type="match status" value="1"/>
</dbReference>
<dbReference type="InterPro" id="IPR000182">
    <property type="entry name" value="GNAT_dom"/>
</dbReference>
<evidence type="ECO:0000313" key="2">
    <source>
        <dbReference type="EMBL" id="RHW23531.1"/>
    </source>
</evidence>
<evidence type="ECO:0000259" key="1">
    <source>
        <dbReference type="PROSITE" id="PS51186"/>
    </source>
</evidence>
<protein>
    <submittedName>
        <fullName evidence="2">GNAT family N-acetyltransferase</fullName>
    </submittedName>
</protein>
<accession>A0A417XTF5</accession>
<dbReference type="OrthoDB" id="9797989at2"/>
<dbReference type="InterPro" id="IPR016181">
    <property type="entry name" value="Acyl_CoA_acyltransferase"/>
</dbReference>
<keyword evidence="2" id="KW-0808">Transferase</keyword>
<feature type="domain" description="N-acetyltransferase" evidence="1">
    <location>
        <begin position="17"/>
        <end position="175"/>
    </location>
</feature>
<name>A0A417XTF5_9ACTN</name>
<dbReference type="PANTHER" id="PTHR39173:SF1">
    <property type="entry name" value="ACETYLTRANSFERASE"/>
    <property type="match status" value="1"/>
</dbReference>
<dbReference type="SUPFAM" id="SSF55729">
    <property type="entry name" value="Acyl-CoA N-acyltransferases (Nat)"/>
    <property type="match status" value="1"/>
</dbReference>
<sequence length="189" mass="20300">MAALVLPDLRWFPSWAATVTDFGDGVMHGSGSWNLDHPIEPTEASCRELVDVLAERVAGDPEIGRVASTYFWITAGDGGPGDEVIGFLNLRHDLNDWLLEEGGHIGYSVRPARRRQGHATRALALGVRRAGELGIERVLVTCDTDNAASARTIEAGGGVFEDVRKDKRRYWITVPVAAAGPGGAGAARR</sequence>
<dbReference type="Proteomes" id="UP000283644">
    <property type="component" value="Unassembled WGS sequence"/>
</dbReference>